<evidence type="ECO:0008006" key="5">
    <source>
        <dbReference type="Google" id="ProtNLM"/>
    </source>
</evidence>
<proteinExistence type="predicted"/>
<evidence type="ECO:0000256" key="1">
    <source>
        <dbReference type="SAM" id="MobiDB-lite"/>
    </source>
</evidence>
<dbReference type="Pfam" id="PF06986">
    <property type="entry name" value="F_T4SS_TraN"/>
    <property type="match status" value="1"/>
</dbReference>
<comment type="caution">
    <text evidence="3">The sequence shown here is derived from an EMBL/GenBank/DDBJ whole genome shotgun (WGS) entry which is preliminary data.</text>
</comment>
<dbReference type="RefSeq" id="WP_198363771.1">
    <property type="nucleotide sequence ID" value="NZ_LPHD01000049.1"/>
</dbReference>
<sequence>MKKTTFSKFIAGVAAVFAVATAALFPLTSQAALKCQELVYKRACTDSAPRLVQYAPGQTASVAAPIIPGYPTACWNWARKFQCVESEPTYFCDSGTPFDTVKRDCSMVASHINSTVNINGVNYITSADYSYRCAFGAWTTNDKLPPNKECVQLDSNTTQTDFVPAAPQGSAPGTAINGTLPLTENRDDKYVCYSPPVTTCSDTCFSEVKNPITGVMEKKEVACTETVTSCVTASNQCTGTVTKNPDGTFSAGGNLGPDGRCVSSTQEQVCQAGTIPKCLVGKDNCQLSSTSPSSVQENGFALSQDQTYICSNQTETCTEVTNVSNCMHVGAWGWDNLAIKSQVGQGLGEYNQAMSKLEGIEKGMKEDDPYIFSGQDLRCHYAVGNFLNTFITIAIIAATMIATGGSSAGLLATMLQSAGGMTAVAANTAAIAIQVGASAMMDAPNSKAFGSNCCKDYVFEGSDAWYKLGSCTADEIKLSVAKRKGLTHYLGEYCSKKSGFPIRQCVEKTRSYCVFDDMLALVVNEQGRAQLDALANADPTTTKTTDAKPFTLYDQPVANAPKYTGYLNTGHWVQQVEQNNSQVWTWVYPAYCKTQADQTAAHDLWLNEASAATDTKGTPPDKVSKDQAIQLILKTMGVASFQECPSTPGTMTFLTCSKLDDSCDTTKLPEGPSGVETDLSGSDISTADVNWRVQQGRSFYMPGDYGVTTTMPTDASYAAVSTSVNEYVAAVGSCHSTDGACLYYFAITDKKATGGAGAKKRTTEYAQFPLYTALPTSAWPAVTYVGKDGSMDPSAYQADPNRGRADPVTVSSQRFIFHPNYSIHAVEGNIHSKILMEYATHKVSAANPEDDYQPLLVPTSLPQGTPGWYPYGDQTQKGKYFYLSGGCNANSRWCNYEIMVDLDIPRHPWGSPQSPRCWGFSLEQMAALDFDKMDLSRWINSLDLDASSASMSADAAEAMTKRVTDTAQAFYGAVKDSKVVNKPGAGTMALVTNTDILPKLSNGNFRAYMLELAVPSNWPNYFNDQPNNNPVTNVRIDWGDGKAEVATLDAGGKAFYAEHDYGDDKVGRYKITVMLDTGSNGPQTLSTYVTLTPDEGTAPQKTGLDFQNNGTNGKPQAEYNPADTLNGLNQSPGSLGGVSPGTVDQFDRQGSTVGGTGTGGAK</sequence>
<accession>A0A106QBN2</accession>
<dbReference type="InterPro" id="IPR014121">
    <property type="entry name" value="TraN_Ftype"/>
</dbReference>
<dbReference type="AlphaFoldDB" id="A0A106QBN2"/>
<evidence type="ECO:0000256" key="2">
    <source>
        <dbReference type="SAM" id="SignalP"/>
    </source>
</evidence>
<gene>
    <name evidence="3" type="ORF">WL29_21235</name>
</gene>
<feature type="compositionally biased region" description="Polar residues" evidence="1">
    <location>
        <begin position="1105"/>
        <end position="1114"/>
    </location>
</feature>
<protein>
    <recommendedName>
        <fullName evidence="5">Conjugal transfer protein TraN</fullName>
    </recommendedName>
</protein>
<evidence type="ECO:0000313" key="4">
    <source>
        <dbReference type="Proteomes" id="UP000060630"/>
    </source>
</evidence>
<evidence type="ECO:0000313" key="3">
    <source>
        <dbReference type="EMBL" id="KWA83893.1"/>
    </source>
</evidence>
<feature type="region of interest" description="Disordered" evidence="1">
    <location>
        <begin position="1092"/>
        <end position="1162"/>
    </location>
</feature>
<name>A0A106QBN2_9BURK</name>
<dbReference type="EMBL" id="LPHD01000049">
    <property type="protein sequence ID" value="KWA83893.1"/>
    <property type="molecule type" value="Genomic_DNA"/>
</dbReference>
<reference evidence="3 4" key="1">
    <citation type="submission" date="2015-11" db="EMBL/GenBank/DDBJ databases">
        <title>Expanding the genomic diversity of Burkholderia species for the development of highly accurate diagnostics.</title>
        <authorList>
            <person name="Sahl J."/>
            <person name="Keim P."/>
            <person name="Wagner D."/>
        </authorList>
    </citation>
    <scope>NUCLEOTIDE SEQUENCE [LARGE SCALE GENOMIC DNA]</scope>
    <source>
        <strain evidence="3 4">MSMB2087WGS</strain>
    </source>
</reference>
<keyword evidence="2" id="KW-0732">Signal</keyword>
<feature type="chain" id="PRO_5007126923" description="Conjugal transfer protein TraN" evidence="2">
    <location>
        <begin position="32"/>
        <end position="1162"/>
    </location>
</feature>
<organism evidence="3 4">
    <name type="scientific">Burkholderia ubonensis</name>
    <dbReference type="NCBI Taxonomy" id="101571"/>
    <lineage>
        <taxon>Bacteria</taxon>
        <taxon>Pseudomonadati</taxon>
        <taxon>Pseudomonadota</taxon>
        <taxon>Betaproteobacteria</taxon>
        <taxon>Burkholderiales</taxon>
        <taxon>Burkholderiaceae</taxon>
        <taxon>Burkholderia</taxon>
        <taxon>Burkholderia cepacia complex</taxon>
    </lineage>
</organism>
<dbReference type="Proteomes" id="UP000060630">
    <property type="component" value="Unassembled WGS sequence"/>
</dbReference>
<feature type="signal peptide" evidence="2">
    <location>
        <begin position="1"/>
        <end position="31"/>
    </location>
</feature>
<feature type="compositionally biased region" description="Gly residues" evidence="1">
    <location>
        <begin position="1152"/>
        <end position="1162"/>
    </location>
</feature>